<dbReference type="RefSeq" id="WP_379665822.1">
    <property type="nucleotide sequence ID" value="NZ_JBHULH010000003.1"/>
</dbReference>
<evidence type="ECO:0000256" key="1">
    <source>
        <dbReference type="SAM" id="Phobius"/>
    </source>
</evidence>
<keyword evidence="1" id="KW-1133">Transmembrane helix</keyword>
<dbReference type="EMBL" id="JBHULH010000003">
    <property type="protein sequence ID" value="MFD2567113.1"/>
    <property type="molecule type" value="Genomic_DNA"/>
</dbReference>
<evidence type="ECO:0000313" key="3">
    <source>
        <dbReference type="Proteomes" id="UP001597508"/>
    </source>
</evidence>
<evidence type="ECO:0000313" key="2">
    <source>
        <dbReference type="EMBL" id="MFD2567113.1"/>
    </source>
</evidence>
<organism evidence="2 3">
    <name type="scientific">Pseudotenacibaculum haliotis</name>
    <dbReference type="NCBI Taxonomy" id="1862138"/>
    <lineage>
        <taxon>Bacteria</taxon>
        <taxon>Pseudomonadati</taxon>
        <taxon>Bacteroidota</taxon>
        <taxon>Flavobacteriia</taxon>
        <taxon>Flavobacteriales</taxon>
        <taxon>Flavobacteriaceae</taxon>
        <taxon>Pseudotenacibaculum</taxon>
    </lineage>
</organism>
<accession>A0ABW5LQL4</accession>
<gene>
    <name evidence="2" type="ORF">ACFSRZ_06990</name>
</gene>
<dbReference type="Pfam" id="PF08695">
    <property type="entry name" value="Coa1"/>
    <property type="match status" value="1"/>
</dbReference>
<keyword evidence="1" id="KW-0472">Membrane</keyword>
<proteinExistence type="predicted"/>
<name>A0ABW5LQL4_9FLAO</name>
<reference evidence="3" key="1">
    <citation type="journal article" date="2019" name="Int. J. Syst. Evol. Microbiol.">
        <title>The Global Catalogue of Microorganisms (GCM) 10K type strain sequencing project: providing services to taxonomists for standard genome sequencing and annotation.</title>
        <authorList>
            <consortium name="The Broad Institute Genomics Platform"/>
            <consortium name="The Broad Institute Genome Sequencing Center for Infectious Disease"/>
            <person name="Wu L."/>
            <person name="Ma J."/>
        </authorList>
    </citation>
    <scope>NUCLEOTIDE SEQUENCE [LARGE SCALE GENOMIC DNA]</scope>
    <source>
        <strain evidence="3">KCTC 52127</strain>
    </source>
</reference>
<protein>
    <submittedName>
        <fullName evidence="2">Cytochrome c oxidase assembly factor Coa1 family protein</fullName>
    </submittedName>
</protein>
<sequence>MEEQQQKSWFKRNWLWFVPTVGCGTLIILFFLGVGALIFGVTGMMSESTPAKYALDKASENPIVIEQIGTPLEVKGMVSGEINFSNNSGDADLVIPVAGPNGKARIRVVAEKVDGEWHYEKLYIVLKDNNQQVNLLDKSLEGI</sequence>
<keyword evidence="3" id="KW-1185">Reference proteome</keyword>
<feature type="transmembrane region" description="Helical" evidence="1">
    <location>
        <begin position="14"/>
        <end position="39"/>
    </location>
</feature>
<comment type="caution">
    <text evidence="2">The sequence shown here is derived from an EMBL/GenBank/DDBJ whole genome shotgun (WGS) entry which is preliminary data.</text>
</comment>
<dbReference type="InterPro" id="IPR014807">
    <property type="entry name" value="Coa1"/>
</dbReference>
<keyword evidence="1" id="KW-0812">Transmembrane</keyword>
<dbReference type="Proteomes" id="UP001597508">
    <property type="component" value="Unassembled WGS sequence"/>
</dbReference>